<dbReference type="Proteomes" id="UP000703269">
    <property type="component" value="Unassembled WGS sequence"/>
</dbReference>
<organism evidence="2 3">
    <name type="scientific">Phanerochaete sordida</name>
    <dbReference type="NCBI Taxonomy" id="48140"/>
    <lineage>
        <taxon>Eukaryota</taxon>
        <taxon>Fungi</taxon>
        <taxon>Dikarya</taxon>
        <taxon>Basidiomycota</taxon>
        <taxon>Agaricomycotina</taxon>
        <taxon>Agaricomycetes</taxon>
        <taxon>Polyporales</taxon>
        <taxon>Phanerochaetaceae</taxon>
        <taxon>Phanerochaete</taxon>
    </lineage>
</organism>
<keyword evidence="3" id="KW-1185">Reference proteome</keyword>
<evidence type="ECO:0000256" key="1">
    <source>
        <dbReference type="SAM" id="MobiDB-lite"/>
    </source>
</evidence>
<gene>
    <name evidence="2" type="ORF">PsYK624_090270</name>
</gene>
<name>A0A9P3GFQ2_9APHY</name>
<feature type="region of interest" description="Disordered" evidence="1">
    <location>
        <begin position="1"/>
        <end position="61"/>
    </location>
</feature>
<accession>A0A9P3GFQ2</accession>
<feature type="compositionally biased region" description="Polar residues" evidence="1">
    <location>
        <begin position="36"/>
        <end position="45"/>
    </location>
</feature>
<sequence length="61" mass="6753">MRQVSSRDWKMEEGKERRGRRRQALPGDGHIYPGGRSSSSGSVTPASERIDSHLSGRPVTC</sequence>
<reference evidence="2 3" key="1">
    <citation type="submission" date="2021-08" db="EMBL/GenBank/DDBJ databases">
        <title>Draft Genome Sequence of Phanerochaete sordida strain YK-624.</title>
        <authorList>
            <person name="Mori T."/>
            <person name="Dohra H."/>
            <person name="Suzuki T."/>
            <person name="Kawagishi H."/>
            <person name="Hirai H."/>
        </authorList>
    </citation>
    <scope>NUCLEOTIDE SEQUENCE [LARGE SCALE GENOMIC DNA]</scope>
    <source>
        <strain evidence="2 3">YK-624</strain>
    </source>
</reference>
<protein>
    <submittedName>
        <fullName evidence="2">Uncharacterized protein</fullName>
    </submittedName>
</protein>
<evidence type="ECO:0000313" key="3">
    <source>
        <dbReference type="Proteomes" id="UP000703269"/>
    </source>
</evidence>
<proteinExistence type="predicted"/>
<evidence type="ECO:0000313" key="2">
    <source>
        <dbReference type="EMBL" id="GJE92869.1"/>
    </source>
</evidence>
<dbReference type="EMBL" id="BPQB01000029">
    <property type="protein sequence ID" value="GJE92869.1"/>
    <property type="molecule type" value="Genomic_DNA"/>
</dbReference>
<feature type="compositionally biased region" description="Basic and acidic residues" evidence="1">
    <location>
        <begin position="1"/>
        <end position="16"/>
    </location>
</feature>
<dbReference type="AlphaFoldDB" id="A0A9P3GFQ2"/>
<comment type="caution">
    <text evidence="2">The sequence shown here is derived from an EMBL/GenBank/DDBJ whole genome shotgun (WGS) entry which is preliminary data.</text>
</comment>